<sequence length="655" mass="71035">MYMQVSSPSTDSTIRLQLNFQSPNYAESKTVECSGGPRSQRIFKSRVQELLNICDTASPFLLVGQPAPNAFVLVSKRSNEGSEPLSSTNGSVQSRPRFHVIIGPQLCSCMDPGAGGANEPTPCVHILFVLFRVLHAPLDDPSLALTPLPTSKAESLIQAHLKRKQRDFLQSTKGQKCYLSQVSITELKTTSPRDLGCSQIRPSSPDTRLIPLAMPKPIHPSRIPPVSLSSADSHPNQTPQLLAAMHATRQNSPDCCELSKLTTGIQPSPRHEAASADPITIASGTTTTTCASRTSSTESTDSPARPTRMYRSARSVKHHSDLAKSGQQASMSSLTRRPRTVPQPDLPPRNSSQNGTRVIRHACSTTFRPIRDHSPEHKLTPIRSEETSAENSLKHDLFWHKREQSCDNSPNPGHHQIGPKRASSFRHWNSGPFKPISDKTDSTGVSFSPPASPTLVPVADSLQAQVACVTTFCHDVPDQQERLCALCLHSLSVDANSDEALFQCRTTDSAQQCVATFHRSCCQIWLEEIELDGDSAHCPVCLCRWETLPLDCPLQLVNEPARPGCPCSEVGSSSGMGHLNSDSHVTSDPISSCCDSGFESREAPMLLESRTCAPSGPNATAARGTLTQSPFPDYKLCVSAFSLEVGVCECAGFIF</sequence>
<evidence type="ECO:0000313" key="5">
    <source>
        <dbReference type="Proteomes" id="UP000272942"/>
    </source>
</evidence>
<protein>
    <submittedName>
        <fullName evidence="6">SWIM-type domain-containing protein</fullName>
    </submittedName>
</protein>
<evidence type="ECO:0000259" key="3">
    <source>
        <dbReference type="PROSITE" id="PS50966"/>
    </source>
</evidence>
<dbReference type="OrthoDB" id="2122982at2759"/>
<organism evidence="6">
    <name type="scientific">Echinostoma caproni</name>
    <dbReference type="NCBI Taxonomy" id="27848"/>
    <lineage>
        <taxon>Eukaryota</taxon>
        <taxon>Metazoa</taxon>
        <taxon>Spiralia</taxon>
        <taxon>Lophotrochozoa</taxon>
        <taxon>Platyhelminthes</taxon>
        <taxon>Trematoda</taxon>
        <taxon>Digenea</taxon>
        <taxon>Plagiorchiida</taxon>
        <taxon>Echinostomata</taxon>
        <taxon>Echinostomatoidea</taxon>
        <taxon>Echinostomatidae</taxon>
        <taxon>Echinostoma</taxon>
    </lineage>
</organism>
<dbReference type="PROSITE" id="PS50966">
    <property type="entry name" value="ZF_SWIM"/>
    <property type="match status" value="1"/>
</dbReference>
<feature type="region of interest" description="Disordered" evidence="2">
    <location>
        <begin position="404"/>
        <end position="426"/>
    </location>
</feature>
<name>A0A183ABM1_9TREM</name>
<feature type="region of interest" description="Disordered" evidence="2">
    <location>
        <begin position="193"/>
        <end position="237"/>
    </location>
</feature>
<keyword evidence="1" id="KW-0479">Metal-binding</keyword>
<evidence type="ECO:0000313" key="4">
    <source>
        <dbReference type="EMBL" id="VDP72348.1"/>
    </source>
</evidence>
<dbReference type="WBParaSite" id="ECPE_0000436801-mRNA-1">
    <property type="protein sequence ID" value="ECPE_0000436801-mRNA-1"/>
    <property type="gene ID" value="ECPE_0000436801"/>
</dbReference>
<dbReference type="InterPro" id="IPR007527">
    <property type="entry name" value="Znf_SWIM"/>
</dbReference>
<proteinExistence type="predicted"/>
<dbReference type="GO" id="GO:0008270">
    <property type="term" value="F:zinc ion binding"/>
    <property type="evidence" value="ECO:0007669"/>
    <property type="project" value="UniProtKB-KW"/>
</dbReference>
<accession>A0A183ABM1</accession>
<feature type="compositionally biased region" description="Low complexity" evidence="2">
    <location>
        <begin position="280"/>
        <end position="300"/>
    </location>
</feature>
<evidence type="ECO:0000256" key="2">
    <source>
        <dbReference type="SAM" id="MobiDB-lite"/>
    </source>
</evidence>
<dbReference type="Proteomes" id="UP000272942">
    <property type="component" value="Unassembled WGS sequence"/>
</dbReference>
<evidence type="ECO:0000256" key="1">
    <source>
        <dbReference type="PROSITE-ProRule" id="PRU00325"/>
    </source>
</evidence>
<dbReference type="GO" id="GO:0061630">
    <property type="term" value="F:ubiquitin protein ligase activity"/>
    <property type="evidence" value="ECO:0007669"/>
    <property type="project" value="InterPro"/>
</dbReference>
<dbReference type="PANTHER" id="PTHR21540">
    <property type="entry name" value="RING FINGER AND SWIM DOMAIN-CONTAINING PROTEIN 2"/>
    <property type="match status" value="1"/>
</dbReference>
<keyword evidence="1" id="KW-0862">Zinc</keyword>
<reference evidence="6" key="1">
    <citation type="submission" date="2016-06" db="UniProtKB">
        <authorList>
            <consortium name="WormBaseParasite"/>
        </authorList>
    </citation>
    <scope>IDENTIFICATION</scope>
</reference>
<reference evidence="4 5" key="2">
    <citation type="submission" date="2018-11" db="EMBL/GenBank/DDBJ databases">
        <authorList>
            <consortium name="Pathogen Informatics"/>
        </authorList>
    </citation>
    <scope>NUCLEOTIDE SEQUENCE [LARGE SCALE GENOMIC DNA]</scope>
    <source>
        <strain evidence="4 5">Egypt</strain>
    </source>
</reference>
<feature type="compositionally biased region" description="Polar residues" evidence="2">
    <location>
        <begin position="227"/>
        <end position="237"/>
    </location>
</feature>
<keyword evidence="1" id="KW-0863">Zinc-finger</keyword>
<feature type="compositionally biased region" description="Polar residues" evidence="2">
    <location>
        <begin position="325"/>
        <end position="335"/>
    </location>
</feature>
<dbReference type="AlphaFoldDB" id="A0A183ABM1"/>
<evidence type="ECO:0000313" key="6">
    <source>
        <dbReference type="WBParaSite" id="ECPE_0000436801-mRNA-1"/>
    </source>
</evidence>
<dbReference type="InterPro" id="IPR039903">
    <property type="entry name" value="Zswim2"/>
</dbReference>
<keyword evidence="5" id="KW-1185">Reference proteome</keyword>
<gene>
    <name evidence="4" type="ORF">ECPE_LOCUS4356</name>
</gene>
<dbReference type="EMBL" id="UZAN01041214">
    <property type="protein sequence ID" value="VDP72348.1"/>
    <property type="molecule type" value="Genomic_DNA"/>
</dbReference>
<feature type="region of interest" description="Disordered" evidence="2">
    <location>
        <begin position="258"/>
        <end position="357"/>
    </location>
</feature>
<dbReference type="PANTHER" id="PTHR21540:SF3">
    <property type="entry name" value="E3 UBIQUITIN-PROTEIN LIGASE ZSWIM2"/>
    <property type="match status" value="1"/>
</dbReference>
<feature type="domain" description="SWIM-type" evidence="3">
    <location>
        <begin position="98"/>
        <end position="134"/>
    </location>
</feature>